<feature type="transmembrane region" description="Helical" evidence="9">
    <location>
        <begin position="178"/>
        <end position="197"/>
    </location>
</feature>
<comment type="similarity">
    <text evidence="2">Belongs to the cation diffusion facilitator (CDF) transporter (TC 2.A.4) family. SLC30A subfamily.</text>
</comment>
<dbReference type="SUPFAM" id="SSF161111">
    <property type="entry name" value="Cation efflux protein transmembrane domain-like"/>
    <property type="match status" value="1"/>
</dbReference>
<feature type="transmembrane region" description="Helical" evidence="9">
    <location>
        <begin position="119"/>
        <end position="139"/>
    </location>
</feature>
<feature type="transmembrane region" description="Helical" evidence="9">
    <location>
        <begin position="16"/>
        <end position="37"/>
    </location>
</feature>
<evidence type="ECO:0000256" key="2">
    <source>
        <dbReference type="ARBA" id="ARBA00008873"/>
    </source>
</evidence>
<dbReference type="PANTHER" id="PTHR11562">
    <property type="entry name" value="CATION EFFLUX PROTEIN/ ZINC TRANSPORTER"/>
    <property type="match status" value="1"/>
</dbReference>
<feature type="transmembrane region" description="Helical" evidence="9">
    <location>
        <begin position="88"/>
        <end position="107"/>
    </location>
</feature>
<evidence type="ECO:0000259" key="11">
    <source>
        <dbReference type="Pfam" id="PF16916"/>
    </source>
</evidence>
<dbReference type="InterPro" id="IPR058533">
    <property type="entry name" value="Cation_efflux_TM"/>
</dbReference>
<evidence type="ECO:0000256" key="3">
    <source>
        <dbReference type="ARBA" id="ARBA00022448"/>
    </source>
</evidence>
<feature type="domain" description="Cation efflux protein transmembrane" evidence="10">
    <location>
        <begin position="19"/>
        <end position="205"/>
    </location>
</feature>
<feature type="transmembrane region" description="Helical" evidence="9">
    <location>
        <begin position="49"/>
        <end position="67"/>
    </location>
</feature>
<dbReference type="GO" id="GO:0005886">
    <property type="term" value="C:plasma membrane"/>
    <property type="evidence" value="ECO:0007669"/>
    <property type="project" value="TreeGrafter"/>
</dbReference>
<keyword evidence="7" id="KW-0406">Ion transport</keyword>
<dbReference type="InterPro" id="IPR050681">
    <property type="entry name" value="CDF/SLC30A"/>
</dbReference>
<evidence type="ECO:0000313" key="13">
    <source>
        <dbReference type="Proteomes" id="UP001139409"/>
    </source>
</evidence>
<keyword evidence="6 9" id="KW-1133">Transmembrane helix</keyword>
<name>A0A9X1HXM5_9BACT</name>
<reference evidence="12" key="1">
    <citation type="submission" date="2021-09" db="EMBL/GenBank/DDBJ databases">
        <title>Fulvivirga sp. isolated from coastal sediment.</title>
        <authorList>
            <person name="Yu H."/>
        </authorList>
    </citation>
    <scope>NUCLEOTIDE SEQUENCE</scope>
    <source>
        <strain evidence="12">1062</strain>
    </source>
</reference>
<comment type="subcellular location">
    <subcellularLocation>
        <location evidence="1">Membrane</location>
        <topology evidence="1">Multi-pass membrane protein</topology>
    </subcellularLocation>
</comment>
<comment type="caution">
    <text evidence="12">The sequence shown here is derived from an EMBL/GenBank/DDBJ whole genome shotgun (WGS) entry which is preliminary data.</text>
</comment>
<dbReference type="SUPFAM" id="SSF160240">
    <property type="entry name" value="Cation efflux protein cytoplasmic domain-like"/>
    <property type="match status" value="1"/>
</dbReference>
<dbReference type="GO" id="GO:0005385">
    <property type="term" value="F:zinc ion transmembrane transporter activity"/>
    <property type="evidence" value="ECO:0007669"/>
    <property type="project" value="TreeGrafter"/>
</dbReference>
<evidence type="ECO:0000313" key="12">
    <source>
        <dbReference type="EMBL" id="MCA6078627.1"/>
    </source>
</evidence>
<evidence type="ECO:0000256" key="9">
    <source>
        <dbReference type="SAM" id="Phobius"/>
    </source>
</evidence>
<evidence type="ECO:0000259" key="10">
    <source>
        <dbReference type="Pfam" id="PF01545"/>
    </source>
</evidence>
<dbReference type="NCBIfam" id="TIGR01297">
    <property type="entry name" value="CDF"/>
    <property type="match status" value="1"/>
</dbReference>
<feature type="domain" description="Cation efflux protein cytoplasmic" evidence="11">
    <location>
        <begin position="212"/>
        <end position="285"/>
    </location>
</feature>
<protein>
    <submittedName>
        <fullName evidence="12">Cation diffusion facilitator family transporter</fullName>
    </submittedName>
</protein>
<dbReference type="InterPro" id="IPR027470">
    <property type="entry name" value="Cation_efflux_CTD"/>
</dbReference>
<evidence type="ECO:0000256" key="6">
    <source>
        <dbReference type="ARBA" id="ARBA00022989"/>
    </source>
</evidence>
<dbReference type="AlphaFoldDB" id="A0A9X1HXM5"/>
<keyword evidence="3" id="KW-0813">Transport</keyword>
<proteinExistence type="inferred from homology"/>
<keyword evidence="8 9" id="KW-0472">Membrane</keyword>
<keyword evidence="13" id="KW-1185">Reference proteome</keyword>
<gene>
    <name evidence="12" type="ORF">LDX50_27385</name>
</gene>
<evidence type="ECO:0000256" key="1">
    <source>
        <dbReference type="ARBA" id="ARBA00004141"/>
    </source>
</evidence>
<dbReference type="InterPro" id="IPR027469">
    <property type="entry name" value="Cation_efflux_TMD_sf"/>
</dbReference>
<evidence type="ECO:0000256" key="7">
    <source>
        <dbReference type="ARBA" id="ARBA00023065"/>
    </source>
</evidence>
<accession>A0A9X1HXM5</accession>
<dbReference type="PANTHER" id="PTHR11562:SF17">
    <property type="entry name" value="RE54080P-RELATED"/>
    <property type="match status" value="1"/>
</dbReference>
<sequence>MGHSHTHTEHVSHSKAFGIGIALNVAFVVIEAAYGWIANSSALLADAGHNFGDVFSLVFAWGAAWIATRKPDKKYTYGFKRTTILVSILNAVLLFLAAGIILYHAFNQLRDNSMVNSDTIIWVALVGIVINTATALLFMKGQKEDLNIKGAFLHMAADAGVSLGVVVAGLLIRWTGLYWIDPVVSFIIVIVIVWSTWKLFSESLRLALDAVPENIDQDKVKEYLLNIEGVEEVHDLHIWALGTTKTALTAHLVMPGGASDELLVKVRHDLAREHQIDHVTIQVEHALQQDAFRPHCT</sequence>
<dbReference type="Pfam" id="PF01545">
    <property type="entry name" value="Cation_efflux"/>
    <property type="match status" value="1"/>
</dbReference>
<dbReference type="InterPro" id="IPR036837">
    <property type="entry name" value="Cation_efflux_CTD_sf"/>
</dbReference>
<dbReference type="RefSeq" id="WP_225699483.1">
    <property type="nucleotide sequence ID" value="NZ_JAIXNE010000006.1"/>
</dbReference>
<evidence type="ECO:0000256" key="4">
    <source>
        <dbReference type="ARBA" id="ARBA00022692"/>
    </source>
</evidence>
<evidence type="ECO:0000256" key="5">
    <source>
        <dbReference type="ARBA" id="ARBA00022906"/>
    </source>
</evidence>
<dbReference type="Gene3D" id="1.20.1510.10">
    <property type="entry name" value="Cation efflux protein transmembrane domain"/>
    <property type="match status" value="1"/>
</dbReference>
<dbReference type="Pfam" id="PF16916">
    <property type="entry name" value="ZT_dimer"/>
    <property type="match status" value="1"/>
</dbReference>
<feature type="transmembrane region" description="Helical" evidence="9">
    <location>
        <begin position="151"/>
        <end position="172"/>
    </location>
</feature>
<dbReference type="EMBL" id="JAIXNE010000006">
    <property type="protein sequence ID" value="MCA6078627.1"/>
    <property type="molecule type" value="Genomic_DNA"/>
</dbReference>
<keyword evidence="5" id="KW-0864">Zinc transport</keyword>
<keyword evidence="5" id="KW-0862">Zinc</keyword>
<evidence type="ECO:0000256" key="8">
    <source>
        <dbReference type="ARBA" id="ARBA00023136"/>
    </source>
</evidence>
<keyword evidence="4 9" id="KW-0812">Transmembrane</keyword>
<organism evidence="12 13">
    <name type="scientific">Fulvivirga sedimenti</name>
    <dbReference type="NCBI Taxonomy" id="2879465"/>
    <lineage>
        <taxon>Bacteria</taxon>
        <taxon>Pseudomonadati</taxon>
        <taxon>Bacteroidota</taxon>
        <taxon>Cytophagia</taxon>
        <taxon>Cytophagales</taxon>
        <taxon>Fulvivirgaceae</taxon>
        <taxon>Fulvivirga</taxon>
    </lineage>
</organism>
<dbReference type="Proteomes" id="UP001139409">
    <property type="component" value="Unassembled WGS sequence"/>
</dbReference>
<dbReference type="InterPro" id="IPR002524">
    <property type="entry name" value="Cation_efflux"/>
</dbReference>